<comment type="caution">
    <text evidence="1">The sequence shown here is derived from an EMBL/GenBank/DDBJ whole genome shotgun (WGS) entry which is preliminary data.</text>
</comment>
<evidence type="ECO:0000313" key="1">
    <source>
        <dbReference type="EMBL" id="MDQ0153958.1"/>
    </source>
</evidence>
<name>A0ABT9UZ29_9BACL</name>
<protein>
    <submittedName>
        <fullName evidence="1">Uncharacterized protein</fullName>
    </submittedName>
</protein>
<dbReference type="Proteomes" id="UP001231362">
    <property type="component" value="Unassembled WGS sequence"/>
</dbReference>
<evidence type="ECO:0000313" key="2">
    <source>
        <dbReference type="Proteomes" id="UP001231362"/>
    </source>
</evidence>
<proteinExistence type="predicted"/>
<reference evidence="1 2" key="1">
    <citation type="submission" date="2023-07" db="EMBL/GenBank/DDBJ databases">
        <title>Genomic Encyclopedia of Type Strains, Phase IV (KMG-IV): sequencing the most valuable type-strain genomes for metagenomic binning, comparative biology and taxonomic classification.</title>
        <authorList>
            <person name="Goeker M."/>
        </authorList>
    </citation>
    <scope>NUCLEOTIDE SEQUENCE [LARGE SCALE GENOMIC DNA]</scope>
    <source>
        <strain evidence="1 2">DSM 23948</strain>
    </source>
</reference>
<accession>A0ABT9UZ29</accession>
<dbReference type="EMBL" id="JAUSTU010000001">
    <property type="protein sequence ID" value="MDQ0153958.1"/>
    <property type="molecule type" value="Genomic_DNA"/>
</dbReference>
<dbReference type="RefSeq" id="WP_307148579.1">
    <property type="nucleotide sequence ID" value="NZ_JAUSTU010000001.1"/>
</dbReference>
<sequence>MFHCMYVFHQDIYYLEREDAIVIFKKDNEQIDIFDVISKKGISIHDILSKIVDRDTKKVVFHFTPDYPEIFTKTELYHGSDVWFIRRNDHAPLPLNLKHPLTSQA</sequence>
<keyword evidence="2" id="KW-1185">Reference proteome</keyword>
<organism evidence="1 2">
    <name type="scientific">Anoxybacillus andreesenii</name>
    <dbReference type="NCBI Taxonomy" id="1325932"/>
    <lineage>
        <taxon>Bacteria</taxon>
        <taxon>Bacillati</taxon>
        <taxon>Bacillota</taxon>
        <taxon>Bacilli</taxon>
        <taxon>Bacillales</taxon>
        <taxon>Anoxybacillaceae</taxon>
        <taxon>Anoxybacillus</taxon>
    </lineage>
</organism>
<gene>
    <name evidence="1" type="ORF">J2S07_000256</name>
</gene>